<dbReference type="InterPro" id="IPR029044">
    <property type="entry name" value="Nucleotide-diphossugar_trans"/>
</dbReference>
<dbReference type="PRINTS" id="PR00081">
    <property type="entry name" value="GDHRDH"/>
</dbReference>
<dbReference type="InterPro" id="IPR050088">
    <property type="entry name" value="IspD/TarI_cytidylyltransf_bact"/>
</dbReference>
<dbReference type="PIRSF" id="PIRSF036586">
    <property type="entry name" value="CDP-ribitol_syn"/>
    <property type="match status" value="1"/>
</dbReference>
<sequence>MRNIAVILAGGSGQRMGDNTPKQFMKIAGKKVIEHTINMFQLNARIDEICVVVNSDYERDIEEICLHNRFGKIKKILGGGRERYESSLAAINAYAPEGECNIIFHDSVRPLVNERIINDVIDALGSYDAIDVAVPTTDTIIQVNDDDEIVKIPSRQFLRNGQTPQAFKLSVIKEAYDRALLDPKFKTTDDCGVVLKYMPDVPIFVVKGEQFNMKLTYKEDIFLIDKLFQLKSLSGMSSSITSDDKASLKGKTVIIFGGTEGIGYEIARLCRDMDMHVHAVSRRSGVDVTNPESVSAALAEAASSTGRVDYVVNTAGLLDRQPLNVMDYDTVRKSIDVNYLGCVNVAKESYPYLEASKGCAIFFTSSSYTRGRAMYSLYSSLKAAIVNFVQALSEEWFDSGIRVNCINPERTKTPMRVKNFGNEPEGTLLDPRTVAVASVKTLLSPMTGEVIDVKRG</sequence>
<organism evidence="3 4">
    <name type="scientific">Heminiphilus faecis</name>
    <dbReference type="NCBI Taxonomy" id="2601703"/>
    <lineage>
        <taxon>Bacteria</taxon>
        <taxon>Pseudomonadati</taxon>
        <taxon>Bacteroidota</taxon>
        <taxon>Bacteroidia</taxon>
        <taxon>Bacteroidales</taxon>
        <taxon>Muribaculaceae</taxon>
        <taxon>Heminiphilus</taxon>
    </lineage>
</organism>
<comment type="caution">
    <text evidence="3">The sequence shown here is derived from an EMBL/GenBank/DDBJ whole genome shotgun (WGS) entry which is preliminary data.</text>
</comment>
<dbReference type="InterPro" id="IPR036291">
    <property type="entry name" value="NAD(P)-bd_dom_sf"/>
</dbReference>
<dbReference type="PANTHER" id="PTHR32125:SF4">
    <property type="entry name" value="2-C-METHYL-D-ERYTHRITOL 4-PHOSPHATE CYTIDYLYLTRANSFERASE, CHLOROPLASTIC"/>
    <property type="match status" value="1"/>
</dbReference>
<dbReference type="SUPFAM" id="SSF51735">
    <property type="entry name" value="NAD(P)-binding Rossmann-fold domains"/>
    <property type="match status" value="1"/>
</dbReference>
<evidence type="ECO:0000313" key="4">
    <source>
        <dbReference type="Proteomes" id="UP001565200"/>
    </source>
</evidence>
<evidence type="ECO:0000256" key="2">
    <source>
        <dbReference type="ARBA" id="ARBA00022695"/>
    </source>
</evidence>
<dbReference type="Pfam" id="PF00106">
    <property type="entry name" value="adh_short"/>
    <property type="match status" value="1"/>
</dbReference>
<dbReference type="CDD" id="cd05233">
    <property type="entry name" value="SDR_c"/>
    <property type="match status" value="1"/>
</dbReference>
<keyword evidence="2 3" id="KW-0548">Nucleotidyltransferase</keyword>
<dbReference type="SUPFAM" id="SSF53448">
    <property type="entry name" value="Nucleotide-diphospho-sugar transferases"/>
    <property type="match status" value="1"/>
</dbReference>
<dbReference type="Pfam" id="PF01128">
    <property type="entry name" value="IspD"/>
    <property type="match status" value="1"/>
</dbReference>
<keyword evidence="4" id="KW-1185">Reference proteome</keyword>
<dbReference type="PANTHER" id="PTHR32125">
    <property type="entry name" value="2-C-METHYL-D-ERYTHRITOL 4-PHOSPHATE CYTIDYLYLTRANSFERASE, CHLOROPLASTIC"/>
    <property type="match status" value="1"/>
</dbReference>
<dbReference type="GO" id="GO:0016779">
    <property type="term" value="F:nucleotidyltransferase activity"/>
    <property type="evidence" value="ECO:0007669"/>
    <property type="project" value="UniProtKB-KW"/>
</dbReference>
<reference evidence="3 4" key="1">
    <citation type="submission" date="2024-03" db="EMBL/GenBank/DDBJ databases">
        <title>Mouse gut bacterial collection (mGBC) of GemPharmatech.</title>
        <authorList>
            <person name="He Y."/>
            <person name="Dong L."/>
            <person name="Wu D."/>
            <person name="Gao X."/>
            <person name="Lin Z."/>
        </authorList>
    </citation>
    <scope>NUCLEOTIDE SEQUENCE [LARGE SCALE GENOMIC DNA]</scope>
    <source>
        <strain evidence="3 4">54-13</strain>
    </source>
</reference>
<dbReference type="Gene3D" id="3.40.50.720">
    <property type="entry name" value="NAD(P)-binding Rossmann-like Domain"/>
    <property type="match status" value="1"/>
</dbReference>
<dbReference type="InterPro" id="IPR002347">
    <property type="entry name" value="SDR_fam"/>
</dbReference>
<dbReference type="Proteomes" id="UP001565200">
    <property type="component" value="Unassembled WGS sequence"/>
</dbReference>
<protein>
    <submittedName>
        <fullName evidence="3">Bifunctional cytidylyltransferase/SDR family oxidoreductase</fullName>
    </submittedName>
</protein>
<dbReference type="EMBL" id="JBCLPP010000029">
    <property type="protein sequence ID" value="MEY8246018.1"/>
    <property type="molecule type" value="Genomic_DNA"/>
</dbReference>
<dbReference type="Gene3D" id="3.90.550.10">
    <property type="entry name" value="Spore Coat Polysaccharide Biosynthesis Protein SpsA, Chain A"/>
    <property type="match status" value="1"/>
</dbReference>
<evidence type="ECO:0000313" key="3">
    <source>
        <dbReference type="EMBL" id="MEY8246018.1"/>
    </source>
</evidence>
<gene>
    <name evidence="3" type="ORF">AAK873_10375</name>
</gene>
<proteinExistence type="predicted"/>
<keyword evidence="1" id="KW-0808">Transferase</keyword>
<dbReference type="InterPro" id="IPR034683">
    <property type="entry name" value="IspD/TarI"/>
</dbReference>
<accession>A0ABV4CX85</accession>
<name>A0ABV4CX85_9BACT</name>
<dbReference type="RefSeq" id="WP_121699888.1">
    <property type="nucleotide sequence ID" value="NZ_JBCLPP010000029.1"/>
</dbReference>
<evidence type="ECO:0000256" key="1">
    <source>
        <dbReference type="ARBA" id="ARBA00022679"/>
    </source>
</evidence>
<dbReference type="InterPro" id="IPR012115">
    <property type="entry name" value="CDP-ribitol_syn"/>
</dbReference>
<dbReference type="CDD" id="cd02516">
    <property type="entry name" value="CDP-ME_synthetase"/>
    <property type="match status" value="1"/>
</dbReference>